<dbReference type="InterPro" id="IPR021145">
    <property type="entry name" value="Portal_protein_SPP1_Gp6-like"/>
</dbReference>
<gene>
    <name evidence="1" type="ORF">IV73_GL000114</name>
</gene>
<keyword evidence="2" id="KW-1185">Reference proteome</keyword>
<evidence type="ECO:0000313" key="2">
    <source>
        <dbReference type="Proteomes" id="UP000051655"/>
    </source>
</evidence>
<dbReference type="Pfam" id="PF05133">
    <property type="entry name" value="SPP1_portal"/>
    <property type="match status" value="1"/>
</dbReference>
<sequence>MLGLTAMGLLLFGAVLFLFYMVVMLMGRSGSIFVLHGCDVNGNDDTKNKQLVELLPDKFEAIIKELVKDAALAGSAWLFVWHDSNTGEIKFAPVPPNQIVPVYKDSLTHELLGVRRTYSGINAEGKETIFEEFWTDTEGQFYQYPASQTYESMQLNSNQQMVDVITGMPDGEPSNVLKHDFGIVPFIEFRNNADGTPDLDQYKGLIVTI</sequence>
<name>A0A0R2JMH8_9LACO</name>
<reference evidence="1 2" key="1">
    <citation type="journal article" date="2015" name="Genome Announc.">
        <title>Expanding the biotechnology potential of lactobacilli through comparative genomics of 213 strains and associated genera.</title>
        <authorList>
            <person name="Sun Z."/>
            <person name="Harris H.M."/>
            <person name="McCann A."/>
            <person name="Guo C."/>
            <person name="Argimon S."/>
            <person name="Zhang W."/>
            <person name="Yang X."/>
            <person name="Jeffery I.B."/>
            <person name="Cooney J.C."/>
            <person name="Kagawa T.F."/>
            <person name="Liu W."/>
            <person name="Song Y."/>
            <person name="Salvetti E."/>
            <person name="Wrobel A."/>
            <person name="Rasinkangas P."/>
            <person name="Parkhill J."/>
            <person name="Rea M.C."/>
            <person name="O'Sullivan O."/>
            <person name="Ritari J."/>
            <person name="Douillard F.P."/>
            <person name="Paul Ross R."/>
            <person name="Yang R."/>
            <person name="Briner A.E."/>
            <person name="Felis G.E."/>
            <person name="de Vos W.M."/>
            <person name="Barrangou R."/>
            <person name="Klaenhammer T.R."/>
            <person name="Caufield P.W."/>
            <person name="Cui Y."/>
            <person name="Zhang H."/>
            <person name="O'Toole P.W."/>
        </authorList>
    </citation>
    <scope>NUCLEOTIDE SEQUENCE [LARGE SCALE GENOMIC DNA]</scope>
    <source>
        <strain evidence="1 2">DSM 20593</strain>
    </source>
</reference>
<dbReference type="AlphaFoldDB" id="A0A0R2JMH8"/>
<dbReference type="EMBL" id="JQBP01000001">
    <property type="protein sequence ID" value="KRN75626.1"/>
    <property type="molecule type" value="Genomic_DNA"/>
</dbReference>
<proteinExistence type="predicted"/>
<dbReference type="PATRIC" id="fig|1616.3.peg.117"/>
<evidence type="ECO:0000313" key="1">
    <source>
        <dbReference type="EMBL" id="KRN75626.1"/>
    </source>
</evidence>
<dbReference type="Proteomes" id="UP000051655">
    <property type="component" value="Unassembled WGS sequence"/>
</dbReference>
<comment type="caution">
    <text evidence="1">The sequence shown here is derived from an EMBL/GenBank/DDBJ whole genome shotgun (WGS) entry which is preliminary data.</text>
</comment>
<dbReference type="STRING" id="1616.IV73_GL000114"/>
<accession>A0A0R2JMH8</accession>
<organism evidence="1 2">
    <name type="scientific">Weissella kandleri</name>
    <dbReference type="NCBI Taxonomy" id="1616"/>
    <lineage>
        <taxon>Bacteria</taxon>
        <taxon>Bacillati</taxon>
        <taxon>Bacillota</taxon>
        <taxon>Bacilli</taxon>
        <taxon>Lactobacillales</taxon>
        <taxon>Lactobacillaceae</taxon>
        <taxon>Weissella</taxon>
    </lineage>
</organism>
<protein>
    <submittedName>
        <fullName evidence="1">Uncharacterized protein</fullName>
    </submittedName>
</protein>